<evidence type="ECO:0000313" key="2">
    <source>
        <dbReference type="EMBL" id="CAB3998909.1"/>
    </source>
</evidence>
<feature type="region of interest" description="Disordered" evidence="1">
    <location>
        <begin position="64"/>
        <end position="147"/>
    </location>
</feature>
<gene>
    <name evidence="2" type="ORF">PACLA_8A070940</name>
</gene>
<dbReference type="Proteomes" id="UP001152795">
    <property type="component" value="Unassembled WGS sequence"/>
</dbReference>
<comment type="caution">
    <text evidence="2">The sequence shown here is derived from an EMBL/GenBank/DDBJ whole genome shotgun (WGS) entry which is preliminary data.</text>
</comment>
<evidence type="ECO:0000256" key="1">
    <source>
        <dbReference type="SAM" id="MobiDB-lite"/>
    </source>
</evidence>
<sequence length="166" mass="18185">MFHVSGAMFAISANYLISSIILRHPKEFAKIMDPKSTQAQIFKNTGSPKDIKNYILSTFAEDHSGISSLSRKASKTVTKALLDSDNDNDSESTTSASSSSSSSSDIVEPKLPKKQQPPSKKKDSSPSISNENVQQPPKSKRPKTKQTVVEIAEDMEQDIVQTNLKK</sequence>
<keyword evidence="3" id="KW-1185">Reference proteome</keyword>
<reference evidence="2" key="1">
    <citation type="submission" date="2020-04" db="EMBL/GenBank/DDBJ databases">
        <authorList>
            <person name="Alioto T."/>
            <person name="Alioto T."/>
            <person name="Gomez Garrido J."/>
        </authorList>
    </citation>
    <scope>NUCLEOTIDE SEQUENCE</scope>
    <source>
        <strain evidence="2">A484AB</strain>
    </source>
</reference>
<organism evidence="2 3">
    <name type="scientific">Paramuricea clavata</name>
    <name type="common">Red gorgonian</name>
    <name type="synonym">Violescent sea-whip</name>
    <dbReference type="NCBI Taxonomy" id="317549"/>
    <lineage>
        <taxon>Eukaryota</taxon>
        <taxon>Metazoa</taxon>
        <taxon>Cnidaria</taxon>
        <taxon>Anthozoa</taxon>
        <taxon>Octocorallia</taxon>
        <taxon>Malacalcyonacea</taxon>
        <taxon>Plexauridae</taxon>
        <taxon>Paramuricea</taxon>
    </lineage>
</organism>
<feature type="compositionally biased region" description="Polar residues" evidence="1">
    <location>
        <begin position="65"/>
        <end position="77"/>
    </location>
</feature>
<accession>A0A7D9E3D8</accession>
<proteinExistence type="predicted"/>
<dbReference type="EMBL" id="CACRXK020003468">
    <property type="protein sequence ID" value="CAB3998909.1"/>
    <property type="molecule type" value="Genomic_DNA"/>
</dbReference>
<protein>
    <submittedName>
        <fullName evidence="2">Uncharacterized protein</fullName>
    </submittedName>
</protein>
<dbReference type="AlphaFoldDB" id="A0A7D9E3D8"/>
<name>A0A7D9E3D8_PARCT</name>
<feature type="compositionally biased region" description="Low complexity" evidence="1">
    <location>
        <begin position="91"/>
        <end position="105"/>
    </location>
</feature>
<evidence type="ECO:0000313" key="3">
    <source>
        <dbReference type="Proteomes" id="UP001152795"/>
    </source>
</evidence>